<dbReference type="SMART" id="SM00829">
    <property type="entry name" value="PKS_ER"/>
    <property type="match status" value="1"/>
</dbReference>
<dbReference type="InterPro" id="IPR020843">
    <property type="entry name" value="ER"/>
</dbReference>
<evidence type="ECO:0000313" key="5">
    <source>
        <dbReference type="Proteomes" id="UP000005426"/>
    </source>
</evidence>
<dbReference type="EMBL" id="ABDG02000020">
    <property type="protein sequence ID" value="EHK47841.1"/>
    <property type="molecule type" value="Genomic_DNA"/>
</dbReference>
<dbReference type="InterPro" id="IPR011032">
    <property type="entry name" value="GroES-like_sf"/>
</dbReference>
<dbReference type="Gene3D" id="3.90.180.10">
    <property type="entry name" value="Medium-chain alcohol dehydrogenases, catalytic domain"/>
    <property type="match status" value="1"/>
</dbReference>
<dbReference type="STRING" id="452589.G9NP56"/>
<dbReference type="eggNOG" id="KOG1198">
    <property type="taxonomic scope" value="Eukaryota"/>
</dbReference>
<dbReference type="Pfam" id="PF08240">
    <property type="entry name" value="ADH_N"/>
    <property type="match status" value="1"/>
</dbReference>
<keyword evidence="2" id="KW-0560">Oxidoreductase</keyword>
<protein>
    <recommendedName>
        <fullName evidence="3">Enoyl reductase (ER) domain-containing protein</fullName>
    </recommendedName>
</protein>
<feature type="domain" description="Enoyl reductase (ER)" evidence="3">
    <location>
        <begin position="11"/>
        <end position="280"/>
    </location>
</feature>
<comment type="caution">
    <text evidence="4">The sequence shown here is derived from an EMBL/GenBank/DDBJ whole genome shotgun (WGS) entry which is preliminary data.</text>
</comment>
<dbReference type="Gene3D" id="3.40.50.720">
    <property type="entry name" value="NAD(P)-binding Rossmann-like Domain"/>
    <property type="match status" value="1"/>
</dbReference>
<dbReference type="Proteomes" id="UP000005426">
    <property type="component" value="Unassembled WGS sequence"/>
</dbReference>
<dbReference type="HOGENOM" id="CLU_026673_16_0_1"/>
<dbReference type="InterPro" id="IPR013154">
    <property type="entry name" value="ADH-like_N"/>
</dbReference>
<gene>
    <name evidence="4" type="ORF">TRIATDRAFT_90321</name>
</gene>
<dbReference type="SUPFAM" id="SSF50129">
    <property type="entry name" value="GroES-like"/>
    <property type="match status" value="1"/>
</dbReference>
<comment type="similarity">
    <text evidence="1">Belongs to the zinc-containing alcohol dehydrogenase family.</text>
</comment>
<dbReference type="OMA" id="MTPHGSF"/>
<evidence type="ECO:0000256" key="1">
    <source>
        <dbReference type="ARBA" id="ARBA00008072"/>
    </source>
</evidence>
<evidence type="ECO:0000313" key="4">
    <source>
        <dbReference type="EMBL" id="EHK47841.1"/>
    </source>
</evidence>
<dbReference type="PANTHER" id="PTHR45348:SF5">
    <property type="entry name" value="OXIDOREDUCTASE, PUTATIVE (AFU_ORTHOLOGUE AFUA_8G01420)-RELATED"/>
    <property type="match status" value="1"/>
</dbReference>
<sequence length="344" mass="37179">MKEAIVTGLEGDSLEVKIHESPIPKPNSTQVLIKVMVSGSNPKDWKGPARIPAQNNTNTGDDIAGVIEAVGSSVVEFRPGDRVASLHKLKTPHGSYAEYALGEEHSTFMLPKNVTFEEGATIPLAAMTAAIGLFNSLALPEPWCQHETLREQVKGGVVVYGAASAVGSFAIKLLRKADIHPIITVAGKGISFVEGLIDRNKGDVIIDYREGDDAIIKGIKQGIRDGESLRYAFDAVSQGTSYLNISKALKPDGALTTVTPGHDFSGLPASIRLVQTNVTMAHTTYKDFATSWFRLFYYGLKDGWLKGHPYEVIPRGLEGLQHGLESLRDGKASGTKYVYRIGTM</sequence>
<dbReference type="InterPro" id="IPR036291">
    <property type="entry name" value="NAD(P)-bd_dom_sf"/>
</dbReference>
<evidence type="ECO:0000256" key="2">
    <source>
        <dbReference type="ARBA" id="ARBA00023002"/>
    </source>
</evidence>
<name>G9NP56_HYPAI</name>
<accession>G9NP56</accession>
<organism evidence="4 5">
    <name type="scientific">Hypocrea atroviridis (strain ATCC 20476 / IMI 206040)</name>
    <name type="common">Trichoderma atroviride</name>
    <dbReference type="NCBI Taxonomy" id="452589"/>
    <lineage>
        <taxon>Eukaryota</taxon>
        <taxon>Fungi</taxon>
        <taxon>Dikarya</taxon>
        <taxon>Ascomycota</taxon>
        <taxon>Pezizomycotina</taxon>
        <taxon>Sordariomycetes</taxon>
        <taxon>Hypocreomycetidae</taxon>
        <taxon>Hypocreales</taxon>
        <taxon>Hypocreaceae</taxon>
        <taxon>Trichoderma</taxon>
    </lineage>
</organism>
<dbReference type="PANTHER" id="PTHR45348">
    <property type="entry name" value="HYPOTHETICAL OXIDOREDUCTASE (EUROFUNG)"/>
    <property type="match status" value="1"/>
</dbReference>
<dbReference type="AlphaFoldDB" id="G9NP56"/>
<dbReference type="CDD" id="cd08249">
    <property type="entry name" value="enoyl_reductase_like"/>
    <property type="match status" value="1"/>
</dbReference>
<dbReference type="GO" id="GO:0016651">
    <property type="term" value="F:oxidoreductase activity, acting on NAD(P)H"/>
    <property type="evidence" value="ECO:0007669"/>
    <property type="project" value="InterPro"/>
</dbReference>
<dbReference type="InterPro" id="IPR047122">
    <property type="entry name" value="Trans-enoyl_RdTase-like"/>
</dbReference>
<proteinExistence type="inferred from homology"/>
<dbReference type="SUPFAM" id="SSF51735">
    <property type="entry name" value="NAD(P)-binding Rossmann-fold domains"/>
    <property type="match status" value="1"/>
</dbReference>
<keyword evidence="5" id="KW-1185">Reference proteome</keyword>
<dbReference type="OrthoDB" id="3233595at2759"/>
<reference evidence="4 5" key="1">
    <citation type="journal article" date="2011" name="Genome Biol.">
        <title>Comparative genome sequence analysis underscores mycoparasitism as the ancestral life style of Trichoderma.</title>
        <authorList>
            <person name="Kubicek C.P."/>
            <person name="Herrera-Estrella A."/>
            <person name="Seidl-Seiboth V."/>
            <person name="Martinez D.A."/>
            <person name="Druzhinina I.S."/>
            <person name="Thon M."/>
            <person name="Zeilinger S."/>
            <person name="Casas-Flores S."/>
            <person name="Horwitz B.A."/>
            <person name="Mukherjee P.K."/>
            <person name="Mukherjee M."/>
            <person name="Kredics L."/>
            <person name="Alcaraz L.D."/>
            <person name="Aerts A."/>
            <person name="Antal Z."/>
            <person name="Atanasova L."/>
            <person name="Cervantes-Badillo M.G."/>
            <person name="Challacombe J."/>
            <person name="Chertkov O."/>
            <person name="McCluskey K."/>
            <person name="Coulpier F."/>
            <person name="Deshpande N."/>
            <person name="von Doehren H."/>
            <person name="Ebbole D.J."/>
            <person name="Esquivel-Naranjo E.U."/>
            <person name="Fekete E."/>
            <person name="Flipphi M."/>
            <person name="Glaser F."/>
            <person name="Gomez-Rodriguez E.Y."/>
            <person name="Gruber S."/>
            <person name="Han C."/>
            <person name="Henrissat B."/>
            <person name="Hermosa R."/>
            <person name="Hernandez-Onate M."/>
            <person name="Karaffa L."/>
            <person name="Kosti I."/>
            <person name="Le Crom S."/>
            <person name="Lindquist E."/>
            <person name="Lucas S."/>
            <person name="Luebeck M."/>
            <person name="Luebeck P.S."/>
            <person name="Margeot A."/>
            <person name="Metz B."/>
            <person name="Misra M."/>
            <person name="Nevalainen H."/>
            <person name="Omann M."/>
            <person name="Packer N."/>
            <person name="Perrone G."/>
            <person name="Uresti-Rivera E.E."/>
            <person name="Salamov A."/>
            <person name="Schmoll M."/>
            <person name="Seiboth B."/>
            <person name="Shapiro H."/>
            <person name="Sukno S."/>
            <person name="Tamayo-Ramos J.A."/>
            <person name="Tisch D."/>
            <person name="Wiest A."/>
            <person name="Wilkinson H.H."/>
            <person name="Zhang M."/>
            <person name="Coutinho P.M."/>
            <person name="Kenerley C.M."/>
            <person name="Monte E."/>
            <person name="Baker S.E."/>
            <person name="Grigoriev I.V."/>
        </authorList>
    </citation>
    <scope>NUCLEOTIDE SEQUENCE [LARGE SCALE GENOMIC DNA]</scope>
    <source>
        <strain evidence="5">ATCC 20476 / IMI 206040</strain>
    </source>
</reference>
<evidence type="ECO:0000259" key="3">
    <source>
        <dbReference type="SMART" id="SM00829"/>
    </source>
</evidence>